<keyword evidence="4" id="KW-0808">Transferase</keyword>
<dbReference type="CDD" id="cd00165">
    <property type="entry name" value="S4"/>
    <property type="match status" value="1"/>
</dbReference>
<dbReference type="AlphaFoldDB" id="A0A485LZF2"/>
<dbReference type="PANTHER" id="PTHR32319:SF0">
    <property type="entry name" value="BACTERIAL HEMOLYSIN-LIKE PROTEIN"/>
    <property type="match status" value="1"/>
</dbReference>
<name>A0A485LZF2_9ZZZZ</name>
<dbReference type="InterPro" id="IPR047048">
    <property type="entry name" value="TlyA"/>
</dbReference>
<organism evidence="4">
    <name type="scientific">anaerobic digester metagenome</name>
    <dbReference type="NCBI Taxonomy" id="1263854"/>
    <lineage>
        <taxon>unclassified sequences</taxon>
        <taxon>metagenomes</taxon>
        <taxon>ecological metagenomes</taxon>
    </lineage>
</organism>
<dbReference type="Gene3D" id="3.40.50.150">
    <property type="entry name" value="Vaccinia Virus protein VP39"/>
    <property type="match status" value="1"/>
</dbReference>
<keyword evidence="4" id="KW-0489">Methyltransferase</keyword>
<dbReference type="SUPFAM" id="SSF55174">
    <property type="entry name" value="Alpha-L RNA-binding motif"/>
    <property type="match status" value="1"/>
</dbReference>
<dbReference type="InterPro" id="IPR004538">
    <property type="entry name" value="Hemolysin_A/TlyA"/>
</dbReference>
<dbReference type="NCBIfam" id="TIGR00478">
    <property type="entry name" value="tly"/>
    <property type="match status" value="1"/>
</dbReference>
<dbReference type="PANTHER" id="PTHR32319">
    <property type="entry name" value="BACTERIAL HEMOLYSIN-LIKE PROTEIN"/>
    <property type="match status" value="1"/>
</dbReference>
<dbReference type="InterPro" id="IPR029063">
    <property type="entry name" value="SAM-dependent_MTases_sf"/>
</dbReference>
<dbReference type="InterPro" id="IPR002942">
    <property type="entry name" value="S4_RNA-bd"/>
</dbReference>
<dbReference type="SMART" id="SM00363">
    <property type="entry name" value="S4"/>
    <property type="match status" value="1"/>
</dbReference>
<evidence type="ECO:0000259" key="3">
    <source>
        <dbReference type="SMART" id="SM00363"/>
    </source>
</evidence>
<dbReference type="EC" id="2.1.1.-" evidence="4"/>
<dbReference type="GO" id="GO:0032259">
    <property type="term" value="P:methylation"/>
    <property type="evidence" value="ECO:0007669"/>
    <property type="project" value="UniProtKB-KW"/>
</dbReference>
<evidence type="ECO:0000256" key="1">
    <source>
        <dbReference type="ARBA" id="ARBA00022884"/>
    </source>
</evidence>
<dbReference type="PIRSF" id="PIRSF005578">
    <property type="entry name" value="TlyA"/>
    <property type="match status" value="1"/>
</dbReference>
<evidence type="ECO:0000256" key="2">
    <source>
        <dbReference type="ARBA" id="ARBA00029460"/>
    </source>
</evidence>
<dbReference type="Pfam" id="PF01728">
    <property type="entry name" value="FtsJ"/>
    <property type="match status" value="1"/>
</dbReference>
<sequence>MKMRLDRLLVEKGLAETRTKAAALIMAGSVLIDGTPVTKAGTPVSEDAKVTLKESPRYVSRAGDKLLAALDAFGVDPAGKIAIDIGASTGGFTDVMLQRGAAKVYAVDVGRGQLHWRLRTHEKVVSLEGINVRNLNPSLIGDRCDLATFDVSFISLKLVMPPVLNVLQPGADIIALIKPQFEAGREHIGKGGILKDDAIAQEVIRDMEAFIAGLGCRVSGTIPSPVKGVKGNQEYLVHARFMGAA</sequence>
<dbReference type="Gene3D" id="3.10.290.10">
    <property type="entry name" value="RNA-binding S4 domain"/>
    <property type="match status" value="1"/>
</dbReference>
<accession>A0A485LZF2</accession>
<dbReference type="GO" id="GO:0003723">
    <property type="term" value="F:RNA binding"/>
    <property type="evidence" value="ECO:0007669"/>
    <property type="project" value="UniProtKB-KW"/>
</dbReference>
<dbReference type="InterPro" id="IPR002877">
    <property type="entry name" value="RNA_MeTrfase_FtsJ_dom"/>
</dbReference>
<dbReference type="CDD" id="cd02440">
    <property type="entry name" value="AdoMet_MTases"/>
    <property type="match status" value="1"/>
</dbReference>
<dbReference type="EMBL" id="CAADRM010000084">
    <property type="protein sequence ID" value="VFU13880.1"/>
    <property type="molecule type" value="Genomic_DNA"/>
</dbReference>
<keyword evidence="1" id="KW-0694">RNA-binding</keyword>
<evidence type="ECO:0000313" key="4">
    <source>
        <dbReference type="EMBL" id="VFU13880.1"/>
    </source>
</evidence>
<gene>
    <name evidence="4" type="primary">yqxC</name>
    <name evidence="4" type="ORF">SCFA_220097</name>
</gene>
<dbReference type="Pfam" id="PF01479">
    <property type="entry name" value="S4"/>
    <property type="match status" value="1"/>
</dbReference>
<reference evidence="4" key="1">
    <citation type="submission" date="2019-03" db="EMBL/GenBank/DDBJ databases">
        <authorList>
            <person name="Hao L."/>
        </authorList>
    </citation>
    <scope>NUCLEOTIDE SEQUENCE</scope>
</reference>
<dbReference type="GO" id="GO:0008168">
    <property type="term" value="F:methyltransferase activity"/>
    <property type="evidence" value="ECO:0007669"/>
    <property type="project" value="UniProtKB-KW"/>
</dbReference>
<comment type="similarity">
    <text evidence="2">Belongs to the TlyA family.</text>
</comment>
<dbReference type="SUPFAM" id="SSF53335">
    <property type="entry name" value="S-adenosyl-L-methionine-dependent methyltransferases"/>
    <property type="match status" value="1"/>
</dbReference>
<protein>
    <submittedName>
        <fullName evidence="4">Putative rRNA methyltransferase YqxC</fullName>
        <ecNumber evidence="4">2.1.1.-</ecNumber>
    </submittedName>
</protein>
<proteinExistence type="inferred from homology"/>
<dbReference type="PROSITE" id="PS50889">
    <property type="entry name" value="S4"/>
    <property type="match status" value="1"/>
</dbReference>
<feature type="domain" description="RNA-binding S4" evidence="3">
    <location>
        <begin position="3"/>
        <end position="67"/>
    </location>
</feature>
<dbReference type="InterPro" id="IPR036986">
    <property type="entry name" value="S4_RNA-bd_sf"/>
</dbReference>